<dbReference type="EMBL" id="LN610590">
    <property type="protein sequence ID" value="CEF89983.1"/>
    <property type="molecule type" value="Genomic_DNA"/>
</dbReference>
<dbReference type="KEGG" id="vg:23680594"/>
<organism evidence="1 2">
    <name type="scientific">Pseudomonas phage vB_PaeS_PAO1_Ab30</name>
    <dbReference type="NCBI Taxonomy" id="1548918"/>
    <lineage>
        <taxon>Viruses</taxon>
        <taxon>Duplodnaviria</taxon>
        <taxon>Heunggongvirae</taxon>
        <taxon>Uroviricota</taxon>
        <taxon>Caudoviricetes</taxon>
        <taxon>Casadabanvirus</taxon>
        <taxon>Casadabanvirus Ab30</taxon>
    </lineage>
</organism>
<evidence type="ECO:0000313" key="1">
    <source>
        <dbReference type="EMBL" id="CEF89983.1"/>
    </source>
</evidence>
<dbReference type="RefSeq" id="YP_009125694.1">
    <property type="nucleotide sequence ID" value="NC_026601.1"/>
</dbReference>
<name>A0A0A1IV01_9CAUD</name>
<evidence type="ECO:0008006" key="3">
    <source>
        <dbReference type="Google" id="ProtNLM"/>
    </source>
</evidence>
<dbReference type="OrthoDB" id="21927at10239"/>
<dbReference type="Proteomes" id="UP000030217">
    <property type="component" value="Genome"/>
</dbReference>
<reference evidence="1 2" key="1">
    <citation type="journal article" date="2015" name="PLoS ONE">
        <title>Investigation of a Large Collection of Pseudomonas aeruginosa Bacteriophages Collected from a Single Environmental Source in Abidjan, Cote d'Ivoire.</title>
        <authorList>
            <person name="Essoh C."/>
            <person name="Latino L."/>
            <person name="Midoux C."/>
            <person name="Blouin Y."/>
            <person name="Loukou G."/>
            <person name="Nguetta S.P."/>
            <person name="Lathro S."/>
            <person name="Cablanmian A."/>
            <person name="Kouassi A.K."/>
            <person name="Vergnaud G."/>
            <person name="Pourcel C."/>
        </authorList>
    </citation>
    <scope>NUCLEOTIDE SEQUENCE [LARGE SCALE GENOMIC DNA]</scope>
    <source>
        <strain evidence="1">Ab30</strain>
    </source>
</reference>
<sequence>MIVTVQHLHTVPTWTTRQGYCHGRAREFFRRHGLDWMAFLQNGIEADLLIATGDALALKLVEHARQEVADGR</sequence>
<gene>
    <name evidence="1" type="primary">ORF55</name>
</gene>
<protein>
    <recommendedName>
        <fullName evidence="3">Tail assembly protein</fullName>
    </recommendedName>
</protein>
<dbReference type="GeneID" id="23680594"/>
<keyword evidence="2" id="KW-1185">Reference proteome</keyword>
<evidence type="ECO:0000313" key="2">
    <source>
        <dbReference type="Proteomes" id="UP000030217"/>
    </source>
</evidence>
<accession>A0A0A1IV01</accession>
<proteinExistence type="predicted"/>